<evidence type="ECO:0000256" key="3">
    <source>
        <dbReference type="ARBA" id="ARBA00022840"/>
    </source>
</evidence>
<dbReference type="PANTHER" id="PTHR42711:SF1">
    <property type="entry name" value="ABC-TRANSPORT PROTEIN, ATP-BINDING COMPONENT"/>
    <property type="match status" value="1"/>
</dbReference>
<evidence type="ECO:0000313" key="5">
    <source>
        <dbReference type="EMBL" id="NBJ91711.1"/>
    </source>
</evidence>
<organism evidence="5 6">
    <name type="scientific">Parablautia muri</name>
    <dbReference type="NCBI Taxonomy" id="2320879"/>
    <lineage>
        <taxon>Bacteria</taxon>
        <taxon>Bacillati</taxon>
        <taxon>Bacillota</taxon>
        <taxon>Clostridia</taxon>
        <taxon>Lachnospirales</taxon>
        <taxon>Lachnospiraceae</taxon>
        <taxon>Parablautia</taxon>
    </lineage>
</organism>
<name>A0A9X5BCY8_9FIRM</name>
<keyword evidence="2" id="KW-0547">Nucleotide-binding</keyword>
<keyword evidence="6" id="KW-1185">Reference proteome</keyword>
<reference evidence="5" key="1">
    <citation type="submission" date="2018-09" db="EMBL/GenBank/DDBJ databases">
        <title>Murine metabolic-syndrome-specific gut microbial biobank.</title>
        <authorList>
            <person name="Liu C."/>
        </authorList>
    </citation>
    <scope>NUCLEOTIDE SEQUENCE</scope>
    <source>
        <strain evidence="5">D42-62</strain>
    </source>
</reference>
<feature type="domain" description="ABC transporter" evidence="4">
    <location>
        <begin position="24"/>
        <end position="257"/>
    </location>
</feature>
<dbReference type="InterPro" id="IPR050763">
    <property type="entry name" value="ABC_transporter_ATP-binding"/>
</dbReference>
<dbReference type="PANTHER" id="PTHR42711">
    <property type="entry name" value="ABC TRANSPORTER ATP-BINDING PROTEIN"/>
    <property type="match status" value="1"/>
</dbReference>
<dbReference type="EMBL" id="QZDT01000003">
    <property type="protein sequence ID" value="NBJ91711.1"/>
    <property type="molecule type" value="Genomic_DNA"/>
</dbReference>
<accession>A0A9X5BCY8</accession>
<dbReference type="Pfam" id="PF00005">
    <property type="entry name" value="ABC_tran"/>
    <property type="match status" value="1"/>
</dbReference>
<keyword evidence="1" id="KW-0813">Transport</keyword>
<dbReference type="InterPro" id="IPR003439">
    <property type="entry name" value="ABC_transporter-like_ATP-bd"/>
</dbReference>
<dbReference type="Proteomes" id="UP001154420">
    <property type="component" value="Unassembled WGS sequence"/>
</dbReference>
<comment type="caution">
    <text evidence="5">The sequence shown here is derived from an EMBL/GenBank/DDBJ whole genome shotgun (WGS) entry which is preliminary data.</text>
</comment>
<dbReference type="AlphaFoldDB" id="A0A9X5BCY8"/>
<dbReference type="OrthoDB" id="9804819at2"/>
<evidence type="ECO:0000256" key="1">
    <source>
        <dbReference type="ARBA" id="ARBA00022448"/>
    </source>
</evidence>
<proteinExistence type="predicted"/>
<dbReference type="InterPro" id="IPR003593">
    <property type="entry name" value="AAA+_ATPase"/>
</dbReference>
<dbReference type="SUPFAM" id="SSF52540">
    <property type="entry name" value="P-loop containing nucleoside triphosphate hydrolases"/>
    <property type="match status" value="1"/>
</dbReference>
<dbReference type="InterPro" id="IPR027417">
    <property type="entry name" value="P-loop_NTPase"/>
</dbReference>
<evidence type="ECO:0000256" key="2">
    <source>
        <dbReference type="ARBA" id="ARBA00022741"/>
    </source>
</evidence>
<dbReference type="GO" id="GO:0005524">
    <property type="term" value="F:ATP binding"/>
    <property type="evidence" value="ECO:0007669"/>
    <property type="project" value="UniProtKB-KW"/>
</dbReference>
<keyword evidence="3 5" id="KW-0067">ATP-binding</keyword>
<dbReference type="PROSITE" id="PS50893">
    <property type="entry name" value="ABC_TRANSPORTER_2"/>
    <property type="match status" value="1"/>
</dbReference>
<sequence length="325" mass="36742">MVLIEVKRLTKEFKIPVQKKGQFAAIRNLFSGEYTVKHAVDDISFSVGDGEIVGFIGKNGAGKSTTIKMLSGILQPTSGSITVDGIRPFEQRMENAKQIGVVFGQKTQLWWDVPLIESYRLLREIYKIDTAVYQKNLDRYIPMLGLEEVINKPVRQMSLGQRVKSDICAALLHSPKILFLDEPTIGVDVVSKKYLHDFISEINSEKGTTILLTTHDMGDIEKLCSRVVVIDSGHLMYDGDLESMIARFGAVRSLMIEFEKPVPDFEIENAELTRSEGNRKWFSFHRSKATPLHLVHAIDDRFPIQDIAIIEPDIESIVRNLYESS</sequence>
<dbReference type="GO" id="GO:0016887">
    <property type="term" value="F:ATP hydrolysis activity"/>
    <property type="evidence" value="ECO:0007669"/>
    <property type="project" value="InterPro"/>
</dbReference>
<dbReference type="Gene3D" id="3.40.50.300">
    <property type="entry name" value="P-loop containing nucleotide triphosphate hydrolases"/>
    <property type="match status" value="1"/>
</dbReference>
<dbReference type="SMART" id="SM00382">
    <property type="entry name" value="AAA"/>
    <property type="match status" value="1"/>
</dbReference>
<evidence type="ECO:0000259" key="4">
    <source>
        <dbReference type="PROSITE" id="PS50893"/>
    </source>
</evidence>
<evidence type="ECO:0000313" key="6">
    <source>
        <dbReference type="Proteomes" id="UP001154420"/>
    </source>
</evidence>
<gene>
    <name evidence="5" type="ORF">D5281_03665</name>
</gene>
<protein>
    <submittedName>
        <fullName evidence="5">ATP-binding cassette domain-containing protein</fullName>
    </submittedName>
</protein>